<feature type="domain" description="Band 7" evidence="3">
    <location>
        <begin position="2"/>
        <end position="56"/>
    </location>
</feature>
<evidence type="ECO:0000256" key="2">
    <source>
        <dbReference type="ARBA" id="ARBA00023136"/>
    </source>
</evidence>
<dbReference type="InterPro" id="IPR000163">
    <property type="entry name" value="Prohibitin"/>
</dbReference>
<dbReference type="InterPro" id="IPR001107">
    <property type="entry name" value="Band_7"/>
</dbReference>
<name>A0A538TNU8_UNCEI</name>
<dbReference type="GO" id="GO:0007005">
    <property type="term" value="P:mitochondrion organization"/>
    <property type="evidence" value="ECO:0007669"/>
    <property type="project" value="TreeGrafter"/>
</dbReference>
<organism evidence="4 5">
    <name type="scientific">Eiseniibacteriota bacterium</name>
    <dbReference type="NCBI Taxonomy" id="2212470"/>
    <lineage>
        <taxon>Bacteria</taxon>
        <taxon>Candidatus Eiseniibacteriota</taxon>
    </lineage>
</organism>
<comment type="subcellular location">
    <subcellularLocation>
        <location evidence="1">Membrane</location>
    </subcellularLocation>
</comment>
<dbReference type="AlphaFoldDB" id="A0A538TNU8"/>
<dbReference type="Pfam" id="PF01145">
    <property type="entry name" value="Band_7"/>
    <property type="match status" value="1"/>
</dbReference>
<feature type="non-terminal residue" evidence="4">
    <location>
        <position position="1"/>
    </location>
</feature>
<keyword evidence="2" id="KW-0472">Membrane</keyword>
<proteinExistence type="predicted"/>
<evidence type="ECO:0000259" key="3">
    <source>
        <dbReference type="Pfam" id="PF01145"/>
    </source>
</evidence>
<dbReference type="GO" id="GO:0016020">
    <property type="term" value="C:membrane"/>
    <property type="evidence" value="ECO:0007669"/>
    <property type="project" value="UniProtKB-SubCell"/>
</dbReference>
<dbReference type="PANTHER" id="PTHR23222:SF1">
    <property type="entry name" value="PROHIBITIN-2"/>
    <property type="match status" value="1"/>
</dbReference>
<dbReference type="Proteomes" id="UP000317691">
    <property type="component" value="Unassembled WGS sequence"/>
</dbReference>
<dbReference type="PANTHER" id="PTHR23222">
    <property type="entry name" value="PROHIBITIN"/>
    <property type="match status" value="1"/>
</dbReference>
<dbReference type="EMBL" id="VBOZ01000014">
    <property type="protein sequence ID" value="TMQ65260.1"/>
    <property type="molecule type" value="Genomic_DNA"/>
</dbReference>
<sequence length="121" mass="13263">RKMLTDLRSRLEGRGINVEAILLRNIVLPDQVAKAVEAKLAADQQAQQMEFVLKKEQREAERKRIEAQGIADFQRIVTAGITPGLLTWKGIEATKALAESPNAKVIIAGGRNGLPIILNTP</sequence>
<protein>
    <submittedName>
        <fullName evidence="4">Prohibitin family protein</fullName>
    </submittedName>
</protein>
<evidence type="ECO:0000313" key="5">
    <source>
        <dbReference type="Proteomes" id="UP000317691"/>
    </source>
</evidence>
<evidence type="ECO:0000256" key="1">
    <source>
        <dbReference type="ARBA" id="ARBA00004370"/>
    </source>
</evidence>
<reference evidence="4 5" key="1">
    <citation type="journal article" date="2019" name="Nat. Microbiol.">
        <title>Mediterranean grassland soil C-N compound turnover is dependent on rainfall and depth, and is mediated by genomically divergent microorganisms.</title>
        <authorList>
            <person name="Diamond S."/>
            <person name="Andeer P.F."/>
            <person name="Li Z."/>
            <person name="Crits-Christoph A."/>
            <person name="Burstein D."/>
            <person name="Anantharaman K."/>
            <person name="Lane K.R."/>
            <person name="Thomas B.C."/>
            <person name="Pan C."/>
            <person name="Northen T.R."/>
            <person name="Banfield J.F."/>
        </authorList>
    </citation>
    <scope>NUCLEOTIDE SEQUENCE [LARGE SCALE GENOMIC DNA]</scope>
    <source>
        <strain evidence="4">WS_9</strain>
    </source>
</reference>
<evidence type="ECO:0000313" key="4">
    <source>
        <dbReference type="EMBL" id="TMQ65260.1"/>
    </source>
</evidence>
<gene>
    <name evidence="4" type="ORF">E6K79_05720</name>
</gene>
<accession>A0A538TNU8</accession>
<comment type="caution">
    <text evidence="4">The sequence shown here is derived from an EMBL/GenBank/DDBJ whole genome shotgun (WGS) entry which is preliminary data.</text>
</comment>